<dbReference type="GO" id="GO:0005524">
    <property type="term" value="F:ATP binding"/>
    <property type="evidence" value="ECO:0007669"/>
    <property type="project" value="UniProtKB-UniRule"/>
</dbReference>
<evidence type="ECO:0000313" key="3">
    <source>
        <dbReference type="EMBL" id="MCY9596278.1"/>
    </source>
</evidence>
<reference evidence="3 6" key="2">
    <citation type="submission" date="2022-05" db="EMBL/GenBank/DDBJ databases">
        <title>Genome Sequencing of Bee-Associated Microbes.</title>
        <authorList>
            <person name="Dunlap C."/>
        </authorList>
    </citation>
    <scope>NUCLEOTIDE SEQUENCE [LARGE SCALE GENOMIC DNA]</scope>
    <source>
        <strain evidence="3 6">NRRL B-23120</strain>
    </source>
</reference>
<dbReference type="Pfam" id="PF14398">
    <property type="entry name" value="ATPgrasp_YheCD"/>
    <property type="match status" value="1"/>
</dbReference>
<dbReference type="EMBL" id="JAMDMJ010000013">
    <property type="protein sequence ID" value="MCY9596278.1"/>
    <property type="molecule type" value="Genomic_DNA"/>
</dbReference>
<dbReference type="OrthoDB" id="7869153at2"/>
<protein>
    <submittedName>
        <fullName evidence="3">YheC/YheD family protein</fullName>
    </submittedName>
</protein>
<evidence type="ECO:0000259" key="2">
    <source>
        <dbReference type="PROSITE" id="PS50975"/>
    </source>
</evidence>
<dbReference type="EMBL" id="CP026520">
    <property type="protein sequence ID" value="QAV19310.1"/>
    <property type="molecule type" value="Genomic_DNA"/>
</dbReference>
<sequence length="251" mass="28807">MEYKSSIIQSKWKKTQWLLKDSYFRKYVPHTLPFNKKNLSAMLDNYSSVFFKPTNGSGGTNIIRIRKTDRGYLSQMNAAKTSYSTTNQLYRDLNRFAGSRSYLLQKGINLAQSNGKPFDIRVMVQKNRQGDRVSTALFTKIGNPNKVTTNYTQGGTVRTFSETMNGTDFSPTFTPQMESKLKRLGVAVGKNFDRHHKGFQELGLDVALDSKGRPWILEVNTRPQIYPLKALKNKNLYDKILSYGKHYGRFK</sequence>
<feature type="domain" description="ATP-grasp" evidence="2">
    <location>
        <begin position="20"/>
        <end position="245"/>
    </location>
</feature>
<dbReference type="InterPro" id="IPR026838">
    <property type="entry name" value="YheC/D"/>
</dbReference>
<dbReference type="GO" id="GO:0018169">
    <property type="term" value="F:ribosomal S6-glutamic acid ligase activity"/>
    <property type="evidence" value="ECO:0007669"/>
    <property type="project" value="TreeGrafter"/>
</dbReference>
<keyword evidence="1" id="KW-0067">ATP-binding</keyword>
<evidence type="ECO:0000313" key="6">
    <source>
        <dbReference type="Proteomes" id="UP001527202"/>
    </source>
</evidence>
<evidence type="ECO:0000313" key="5">
    <source>
        <dbReference type="Proteomes" id="UP000288943"/>
    </source>
</evidence>
<keyword evidence="6" id="KW-1185">Reference proteome</keyword>
<keyword evidence="1" id="KW-0547">Nucleotide-binding</keyword>
<gene>
    <name evidence="3" type="ORF">M5X16_10890</name>
    <name evidence="4" type="ORF">PC41400_17190</name>
</gene>
<dbReference type="GO" id="GO:0046872">
    <property type="term" value="F:metal ion binding"/>
    <property type="evidence" value="ECO:0007669"/>
    <property type="project" value="InterPro"/>
</dbReference>
<dbReference type="KEGG" id="pchi:PC41400_17190"/>
<proteinExistence type="predicted"/>
<dbReference type="GO" id="GO:0009432">
    <property type="term" value="P:SOS response"/>
    <property type="evidence" value="ECO:0007669"/>
    <property type="project" value="TreeGrafter"/>
</dbReference>
<dbReference type="PROSITE" id="PS50975">
    <property type="entry name" value="ATP_GRASP"/>
    <property type="match status" value="1"/>
</dbReference>
<dbReference type="GO" id="GO:0005737">
    <property type="term" value="C:cytoplasm"/>
    <property type="evidence" value="ECO:0007669"/>
    <property type="project" value="TreeGrafter"/>
</dbReference>
<dbReference type="RefSeq" id="WP_042226336.1">
    <property type="nucleotide sequence ID" value="NZ_CP026520.1"/>
</dbReference>
<evidence type="ECO:0000256" key="1">
    <source>
        <dbReference type="PROSITE-ProRule" id="PRU00409"/>
    </source>
</evidence>
<dbReference type="PANTHER" id="PTHR21621">
    <property type="entry name" value="RIBOSOMAL PROTEIN S6 MODIFICATION PROTEIN"/>
    <property type="match status" value="1"/>
</dbReference>
<dbReference type="AlphaFoldDB" id="A0A410WY96"/>
<dbReference type="SUPFAM" id="SSF56059">
    <property type="entry name" value="Glutathione synthetase ATP-binding domain-like"/>
    <property type="match status" value="1"/>
</dbReference>
<organism evidence="4 5">
    <name type="scientific">Paenibacillus chitinolyticus</name>
    <dbReference type="NCBI Taxonomy" id="79263"/>
    <lineage>
        <taxon>Bacteria</taxon>
        <taxon>Bacillati</taxon>
        <taxon>Bacillota</taxon>
        <taxon>Bacilli</taxon>
        <taxon>Bacillales</taxon>
        <taxon>Paenibacillaceae</taxon>
        <taxon>Paenibacillus</taxon>
    </lineage>
</organism>
<dbReference type="Gene3D" id="3.30.470.20">
    <property type="entry name" value="ATP-grasp fold, B domain"/>
    <property type="match status" value="1"/>
</dbReference>
<dbReference type="PANTHER" id="PTHR21621:SF0">
    <property type="entry name" value="BETA-CITRYLGLUTAMATE SYNTHASE B-RELATED"/>
    <property type="match status" value="1"/>
</dbReference>
<dbReference type="InterPro" id="IPR011761">
    <property type="entry name" value="ATP-grasp"/>
</dbReference>
<dbReference type="Proteomes" id="UP001527202">
    <property type="component" value="Unassembled WGS sequence"/>
</dbReference>
<evidence type="ECO:0000313" key="4">
    <source>
        <dbReference type="EMBL" id="QAV19310.1"/>
    </source>
</evidence>
<reference evidence="4 5" key="1">
    <citation type="submission" date="2018-01" db="EMBL/GenBank/DDBJ databases">
        <title>The whole genome sequencing and assembly of Paenibacillus chitinolyticus KCCM 41400 strain.</title>
        <authorList>
            <person name="Kim J.-Y."/>
            <person name="Park M.-K."/>
            <person name="Lee Y.-J."/>
            <person name="Yi H."/>
            <person name="Bahn Y.-S."/>
            <person name="Kim J.F."/>
            <person name="Lee D.-W."/>
        </authorList>
    </citation>
    <scope>NUCLEOTIDE SEQUENCE [LARGE SCALE GENOMIC DNA]</scope>
    <source>
        <strain evidence="4 5">KCCM 41400</strain>
    </source>
</reference>
<accession>A0A410WY96</accession>
<dbReference type="Proteomes" id="UP000288943">
    <property type="component" value="Chromosome"/>
</dbReference>
<dbReference type="GeneID" id="95376533"/>
<name>A0A410WY96_9BACL</name>